<dbReference type="PANTHER" id="PTHR35179">
    <property type="entry name" value="PROTEIN CBG02620"/>
    <property type="match status" value="1"/>
</dbReference>
<protein>
    <recommendedName>
        <fullName evidence="4">C3H1-type domain-containing protein</fullName>
    </recommendedName>
</protein>
<reference evidence="2 3" key="1">
    <citation type="submission" date="2024-01" db="EMBL/GenBank/DDBJ databases">
        <authorList>
            <person name="Allen C."/>
            <person name="Tagirdzhanova G."/>
        </authorList>
    </citation>
    <scope>NUCLEOTIDE SEQUENCE [LARGE SCALE GENOMIC DNA]</scope>
</reference>
<gene>
    <name evidence="2" type="ORF">SCUCBS95973_005990</name>
</gene>
<name>A0ABP0C1H3_9PEZI</name>
<organism evidence="2 3">
    <name type="scientific">Sporothrix curviconia</name>
    <dbReference type="NCBI Taxonomy" id="1260050"/>
    <lineage>
        <taxon>Eukaryota</taxon>
        <taxon>Fungi</taxon>
        <taxon>Dikarya</taxon>
        <taxon>Ascomycota</taxon>
        <taxon>Pezizomycotina</taxon>
        <taxon>Sordariomycetes</taxon>
        <taxon>Sordariomycetidae</taxon>
        <taxon>Ophiostomatales</taxon>
        <taxon>Ophiostomataceae</taxon>
        <taxon>Sporothrix</taxon>
    </lineage>
</organism>
<dbReference type="Proteomes" id="UP001642405">
    <property type="component" value="Unassembled WGS sequence"/>
</dbReference>
<feature type="region of interest" description="Disordered" evidence="1">
    <location>
        <begin position="391"/>
        <end position="415"/>
    </location>
</feature>
<feature type="compositionally biased region" description="Acidic residues" evidence="1">
    <location>
        <begin position="337"/>
        <end position="348"/>
    </location>
</feature>
<evidence type="ECO:0008006" key="4">
    <source>
        <dbReference type="Google" id="ProtNLM"/>
    </source>
</evidence>
<dbReference type="PANTHER" id="PTHR35179:SF1">
    <property type="entry name" value="INTEGRAL MEMBRANE PROTEIN"/>
    <property type="match status" value="1"/>
</dbReference>
<evidence type="ECO:0000313" key="2">
    <source>
        <dbReference type="EMBL" id="CAK7225814.1"/>
    </source>
</evidence>
<evidence type="ECO:0000256" key="1">
    <source>
        <dbReference type="SAM" id="MobiDB-lite"/>
    </source>
</evidence>
<feature type="compositionally biased region" description="Low complexity" evidence="1">
    <location>
        <begin position="395"/>
        <end position="413"/>
    </location>
</feature>
<dbReference type="EMBL" id="CAWUHB010000034">
    <property type="protein sequence ID" value="CAK7225814.1"/>
    <property type="molecule type" value="Genomic_DNA"/>
</dbReference>
<keyword evidence="3" id="KW-1185">Reference proteome</keyword>
<evidence type="ECO:0000313" key="3">
    <source>
        <dbReference type="Proteomes" id="UP001642405"/>
    </source>
</evidence>
<comment type="caution">
    <text evidence="2">The sequence shown here is derived from an EMBL/GenBank/DDBJ whole genome shotgun (WGS) entry which is preliminary data.</text>
</comment>
<feature type="region of interest" description="Disordered" evidence="1">
    <location>
        <begin position="335"/>
        <end position="355"/>
    </location>
</feature>
<accession>A0ABP0C1H3</accession>
<proteinExistence type="predicted"/>
<sequence>MASPPWRPSWHGQIDSDRCRTWCKFGSECRYMRSMACHYYHPPTHLEKNGIPAAAYRARQRSVTSTNAVLRERNTSMMQGLGEAITLDDDDDDNDDDAEDTALRTPCGKRLSITNERVLASYNKIADNAIAVPGHPLQFTPPATPLHIPHTVYRPAYPAYTFGLEPLVRAVQCMAPDVDVLGGTCDLVANAGSLYGLFHFLDGTMSLTTRIDLQWRPPALSASSAASAASRNGAHGTLLLQLWKDDPGNLLNLGYGGRFAAATCRFSPTDAVPDVLRASSFSHHRVLYYELGGLRMAVHCEADGYYCSPDLPPSPPVSPRPSKAVPATGSRFSVLLGDDEDEDDDDDSPGVSSATLAVTFPCGPPTPVPAAHLVEVKTFDARKAAFRHNMYYSPNQNTNKENNSKTNSKTNSNSRKKNKIFARYTADSQLYFARTTQLYEAGHVDGLFPGGVPVNNVAARLANWERDNQQQLRRLVGFLRRLGALAAEHATAAQGHTRFSLILPGTQNRDPVLLSPHEDQRAKLYVRDDGVAFLPECL</sequence>